<name>A0A427AMT4_ENSVE</name>
<accession>A0A427AMT4</accession>
<protein>
    <submittedName>
        <fullName evidence="2">Uncharacterized protein</fullName>
    </submittedName>
</protein>
<gene>
    <name evidence="2" type="ORF">B296_00028442</name>
</gene>
<feature type="region of interest" description="Disordered" evidence="1">
    <location>
        <begin position="44"/>
        <end position="66"/>
    </location>
</feature>
<evidence type="ECO:0000313" key="3">
    <source>
        <dbReference type="Proteomes" id="UP000287651"/>
    </source>
</evidence>
<organism evidence="2 3">
    <name type="scientific">Ensete ventricosum</name>
    <name type="common">Abyssinian banana</name>
    <name type="synonym">Musa ensete</name>
    <dbReference type="NCBI Taxonomy" id="4639"/>
    <lineage>
        <taxon>Eukaryota</taxon>
        <taxon>Viridiplantae</taxon>
        <taxon>Streptophyta</taxon>
        <taxon>Embryophyta</taxon>
        <taxon>Tracheophyta</taxon>
        <taxon>Spermatophyta</taxon>
        <taxon>Magnoliopsida</taxon>
        <taxon>Liliopsida</taxon>
        <taxon>Zingiberales</taxon>
        <taxon>Musaceae</taxon>
        <taxon>Ensete</taxon>
    </lineage>
</organism>
<reference evidence="2 3" key="1">
    <citation type="journal article" date="2014" name="Agronomy (Basel)">
        <title>A Draft Genome Sequence for Ensete ventricosum, the Drought-Tolerant Tree Against Hunger.</title>
        <authorList>
            <person name="Harrison J."/>
            <person name="Moore K.A."/>
            <person name="Paszkiewicz K."/>
            <person name="Jones T."/>
            <person name="Grant M."/>
            <person name="Ambacheew D."/>
            <person name="Muzemil S."/>
            <person name="Studholme D.J."/>
        </authorList>
    </citation>
    <scope>NUCLEOTIDE SEQUENCE [LARGE SCALE GENOMIC DNA]</scope>
</reference>
<dbReference type="Proteomes" id="UP000287651">
    <property type="component" value="Unassembled WGS sequence"/>
</dbReference>
<dbReference type="EMBL" id="AMZH03001908">
    <property type="protein sequence ID" value="RRT77535.1"/>
    <property type="molecule type" value="Genomic_DNA"/>
</dbReference>
<dbReference type="AlphaFoldDB" id="A0A427AMT4"/>
<comment type="caution">
    <text evidence="2">The sequence shown here is derived from an EMBL/GenBank/DDBJ whole genome shotgun (WGS) entry which is preliminary data.</text>
</comment>
<evidence type="ECO:0000313" key="2">
    <source>
        <dbReference type="EMBL" id="RRT77535.1"/>
    </source>
</evidence>
<evidence type="ECO:0000256" key="1">
    <source>
        <dbReference type="SAM" id="MobiDB-lite"/>
    </source>
</evidence>
<proteinExistence type="predicted"/>
<sequence length="66" mass="7537">MNLDDSHRPMTEPFRMHLRGGWKSARDFCLTNHDVLFFPPNHSRAARRGLIGRGPPLLPGKEKRSG</sequence>